<keyword evidence="2" id="KW-0472">Membrane</keyword>
<evidence type="ECO:0000313" key="4">
    <source>
        <dbReference type="Proteomes" id="UP001560267"/>
    </source>
</evidence>
<gene>
    <name evidence="3" type="ORF">AB6A68_10620</name>
</gene>
<keyword evidence="4" id="KW-1185">Reference proteome</keyword>
<protein>
    <submittedName>
        <fullName evidence="3">Uncharacterized protein</fullName>
    </submittedName>
</protein>
<feature type="region of interest" description="Disordered" evidence="1">
    <location>
        <begin position="1"/>
        <end position="20"/>
    </location>
</feature>
<evidence type="ECO:0000256" key="1">
    <source>
        <dbReference type="SAM" id="MobiDB-lite"/>
    </source>
</evidence>
<feature type="transmembrane region" description="Helical" evidence="2">
    <location>
        <begin position="28"/>
        <end position="52"/>
    </location>
</feature>
<feature type="transmembrane region" description="Helical" evidence="2">
    <location>
        <begin position="90"/>
        <end position="109"/>
    </location>
</feature>
<keyword evidence="2" id="KW-1133">Transmembrane helix</keyword>
<evidence type="ECO:0000256" key="2">
    <source>
        <dbReference type="SAM" id="Phobius"/>
    </source>
</evidence>
<keyword evidence="2" id="KW-0812">Transmembrane</keyword>
<organism evidence="3 4">
    <name type="scientific">Ferrimicrobium acidiphilum</name>
    <dbReference type="NCBI Taxonomy" id="121039"/>
    <lineage>
        <taxon>Bacteria</taxon>
        <taxon>Bacillati</taxon>
        <taxon>Actinomycetota</taxon>
        <taxon>Acidimicrobiia</taxon>
        <taxon>Acidimicrobiales</taxon>
        <taxon>Acidimicrobiaceae</taxon>
        <taxon>Ferrimicrobium</taxon>
    </lineage>
</organism>
<proteinExistence type="predicted"/>
<sequence length="397" mass="42424">MAHNVHTHHPSSTTREQQHRTHPIIRSLLTGVLGLATASGIISAAVQLLLLVNPLWLANWYAWFFVDVLAIGAALGLYRRSRALANGASLGVIALTAGIIMLAIGQLTWHYQVTPSRPIVDKHPSIDAIFVGSSWRSALGRVQAKTELSAFHIYVASGWWHLLATYGVGPISLAGCSIVPHRLRASNLKQFVTSATLATGATCPGSVAPLPQHLLTDRNPPEIVIFAGPNQFLGQHLTESGWNFLTTVDHHPVRATIVLDGSLKITQGANGQLRAITPIEDTTLTLSHELAESTTSLGKGSISVAASTLSRFAVTTGATILYAMSSQWGNIIPFFDSQPTDVLQIADACTPGQPAFAPSPATSYRFVDGVGMVSLLAKSGDRCENIDRGSVIQFPRL</sequence>
<accession>A0ABV3Y4T5</accession>
<dbReference type="Proteomes" id="UP001560267">
    <property type="component" value="Unassembled WGS sequence"/>
</dbReference>
<feature type="transmembrane region" description="Helical" evidence="2">
    <location>
        <begin position="58"/>
        <end position="78"/>
    </location>
</feature>
<comment type="caution">
    <text evidence="3">The sequence shown here is derived from an EMBL/GenBank/DDBJ whole genome shotgun (WGS) entry which is preliminary data.</text>
</comment>
<dbReference type="RefSeq" id="WP_369084724.1">
    <property type="nucleotide sequence ID" value="NZ_JBFSHR010000044.1"/>
</dbReference>
<name>A0ABV3Y4T5_9ACTN</name>
<evidence type="ECO:0000313" key="3">
    <source>
        <dbReference type="EMBL" id="MEX6430280.1"/>
    </source>
</evidence>
<reference evidence="3 4" key="1">
    <citation type="submission" date="2024-07" db="EMBL/GenBank/DDBJ databases">
        <title>Draft Genome Sequence of Ferrimicrobium acidiphilum Strain YE2023, Isolated from a Pulp of Bioleach Reactor.</title>
        <authorList>
            <person name="Elkina Y.A."/>
            <person name="Bulaeva A.G."/>
            <person name="Beletsky A.V."/>
            <person name="Mardanov A.V."/>
        </authorList>
    </citation>
    <scope>NUCLEOTIDE SEQUENCE [LARGE SCALE GENOMIC DNA]</scope>
    <source>
        <strain evidence="3 4">YE2023</strain>
    </source>
</reference>
<dbReference type="EMBL" id="JBFSHR010000044">
    <property type="protein sequence ID" value="MEX6430280.1"/>
    <property type="molecule type" value="Genomic_DNA"/>
</dbReference>